<protein>
    <recommendedName>
        <fullName evidence="6">Ig-like domain-containing protein</fullName>
    </recommendedName>
</protein>
<accession>A0A401RG35</accession>
<evidence type="ECO:0000256" key="4">
    <source>
        <dbReference type="ARBA" id="ARBA00023136"/>
    </source>
</evidence>
<dbReference type="OMA" id="MIPIAIW"/>
<dbReference type="SMART" id="SM00409">
    <property type="entry name" value="IG"/>
    <property type="match status" value="1"/>
</dbReference>
<dbReference type="GO" id="GO:0005102">
    <property type="term" value="F:signaling receptor binding"/>
    <property type="evidence" value="ECO:0007669"/>
    <property type="project" value="TreeGrafter"/>
</dbReference>
<dbReference type="GO" id="GO:0050852">
    <property type="term" value="P:T cell receptor signaling pathway"/>
    <property type="evidence" value="ECO:0007669"/>
    <property type="project" value="TreeGrafter"/>
</dbReference>
<reference evidence="7 8" key="1">
    <citation type="journal article" date="2018" name="Nat. Ecol. Evol.">
        <title>Shark genomes provide insights into elasmobranch evolution and the origin of vertebrates.</title>
        <authorList>
            <person name="Hara Y"/>
            <person name="Yamaguchi K"/>
            <person name="Onimaru K"/>
            <person name="Kadota M"/>
            <person name="Koyanagi M"/>
            <person name="Keeley SD"/>
            <person name="Tatsumi K"/>
            <person name="Tanaka K"/>
            <person name="Motone F"/>
            <person name="Kageyama Y"/>
            <person name="Nozu R"/>
            <person name="Adachi N"/>
            <person name="Nishimura O"/>
            <person name="Nakagawa R"/>
            <person name="Tanegashima C"/>
            <person name="Kiyatake I"/>
            <person name="Matsumoto R"/>
            <person name="Murakumo K"/>
            <person name="Nishida K"/>
            <person name="Terakita A"/>
            <person name="Kuratani S"/>
            <person name="Sato K"/>
            <person name="Hyodo S Kuraku.S."/>
        </authorList>
    </citation>
    <scope>NUCLEOTIDE SEQUENCE [LARGE SCALE GENOMIC DNA]</scope>
</reference>
<dbReference type="EMBL" id="BEZZ01003995">
    <property type="protein sequence ID" value="GCC17056.1"/>
    <property type="molecule type" value="Genomic_DNA"/>
</dbReference>
<proteinExistence type="predicted"/>
<keyword evidence="8" id="KW-1185">Reference proteome</keyword>
<keyword evidence="5" id="KW-0393">Immunoglobulin domain</keyword>
<evidence type="ECO:0000256" key="2">
    <source>
        <dbReference type="ARBA" id="ARBA00022692"/>
    </source>
</evidence>
<dbReference type="InterPro" id="IPR007110">
    <property type="entry name" value="Ig-like_dom"/>
</dbReference>
<dbReference type="PANTHER" id="PTHR24100">
    <property type="entry name" value="BUTYROPHILIN"/>
    <property type="match status" value="1"/>
</dbReference>
<keyword evidence="3" id="KW-1133">Transmembrane helix</keyword>
<dbReference type="OrthoDB" id="9986391at2759"/>
<dbReference type="SUPFAM" id="SSF48726">
    <property type="entry name" value="Immunoglobulin"/>
    <property type="match status" value="2"/>
</dbReference>
<dbReference type="AlphaFoldDB" id="A0A401RG35"/>
<comment type="caution">
    <text evidence="7">The sequence shown here is derived from an EMBL/GenBank/DDBJ whole genome shotgun (WGS) entry which is preliminary data.</text>
</comment>
<evidence type="ECO:0000256" key="3">
    <source>
        <dbReference type="ARBA" id="ARBA00022989"/>
    </source>
</evidence>
<keyword evidence="2" id="KW-0812">Transmembrane</keyword>
<sequence length="244" mass="26696">MWETLAVTVIAVSTTSWIVYRKRGFTVKGPDYPTVAHLGADVVLNCSVVLHREESKLQVEWSRPESGAQILVCDDILEGPCRDFRGGVQHFEGELASGNVSIRLQEVKVSDAGKYQCTATSSSHSSHTSLELSIVAVGTKPSLSIRQRSTNSLEYTCQSEGWFPEPDIIWKDSDGQNLLPQSTVARARGKQLLYDVKIQYQATGDIPSAVTCIIHNSLNNVKKVATGRVNGQLVRLSQLNAGLL</sequence>
<evidence type="ECO:0000256" key="5">
    <source>
        <dbReference type="ARBA" id="ARBA00023319"/>
    </source>
</evidence>
<evidence type="ECO:0000313" key="8">
    <source>
        <dbReference type="Proteomes" id="UP000287033"/>
    </source>
</evidence>
<dbReference type="Pfam" id="PF07686">
    <property type="entry name" value="V-set"/>
    <property type="match status" value="1"/>
</dbReference>
<dbReference type="GO" id="GO:0001817">
    <property type="term" value="P:regulation of cytokine production"/>
    <property type="evidence" value="ECO:0007669"/>
    <property type="project" value="TreeGrafter"/>
</dbReference>
<name>A0A401RG35_CHIPU</name>
<dbReference type="FunFam" id="2.60.40.10:FF:000088">
    <property type="entry name" value="Butyrophilin subfamily 1 member A1"/>
    <property type="match status" value="1"/>
</dbReference>
<dbReference type="InterPro" id="IPR003599">
    <property type="entry name" value="Ig_sub"/>
</dbReference>
<dbReference type="InterPro" id="IPR013106">
    <property type="entry name" value="Ig_V-set"/>
</dbReference>
<dbReference type="Proteomes" id="UP000287033">
    <property type="component" value="Unassembled WGS sequence"/>
</dbReference>
<dbReference type="InterPro" id="IPR036179">
    <property type="entry name" value="Ig-like_dom_sf"/>
</dbReference>
<dbReference type="GO" id="GO:0009897">
    <property type="term" value="C:external side of plasma membrane"/>
    <property type="evidence" value="ECO:0007669"/>
    <property type="project" value="TreeGrafter"/>
</dbReference>
<evidence type="ECO:0000256" key="1">
    <source>
        <dbReference type="ARBA" id="ARBA00004370"/>
    </source>
</evidence>
<keyword evidence="4" id="KW-0472">Membrane</keyword>
<dbReference type="InterPro" id="IPR053896">
    <property type="entry name" value="BTN3A2-like_Ig-C"/>
</dbReference>
<dbReference type="InterPro" id="IPR013783">
    <property type="entry name" value="Ig-like_fold"/>
</dbReference>
<feature type="domain" description="Ig-like" evidence="6">
    <location>
        <begin position="39"/>
        <end position="133"/>
    </location>
</feature>
<dbReference type="PROSITE" id="PS50835">
    <property type="entry name" value="IG_LIKE"/>
    <property type="match status" value="1"/>
</dbReference>
<dbReference type="InterPro" id="IPR050504">
    <property type="entry name" value="IgSF_BTN/MOG"/>
</dbReference>
<dbReference type="Gene3D" id="2.60.40.10">
    <property type="entry name" value="Immunoglobulins"/>
    <property type="match status" value="2"/>
</dbReference>
<evidence type="ECO:0000259" key="6">
    <source>
        <dbReference type="PROSITE" id="PS50835"/>
    </source>
</evidence>
<organism evidence="7 8">
    <name type="scientific">Chiloscyllium punctatum</name>
    <name type="common">Brownbanded bambooshark</name>
    <name type="synonym">Hemiscyllium punctatum</name>
    <dbReference type="NCBI Taxonomy" id="137246"/>
    <lineage>
        <taxon>Eukaryota</taxon>
        <taxon>Metazoa</taxon>
        <taxon>Chordata</taxon>
        <taxon>Craniata</taxon>
        <taxon>Vertebrata</taxon>
        <taxon>Chondrichthyes</taxon>
        <taxon>Elasmobranchii</taxon>
        <taxon>Galeomorphii</taxon>
        <taxon>Galeoidea</taxon>
        <taxon>Orectolobiformes</taxon>
        <taxon>Hemiscylliidae</taxon>
        <taxon>Chiloscyllium</taxon>
    </lineage>
</organism>
<comment type="subcellular location">
    <subcellularLocation>
        <location evidence="1">Membrane</location>
    </subcellularLocation>
</comment>
<gene>
    <name evidence="7" type="ORF">chiPu_0021482</name>
</gene>
<evidence type="ECO:0000313" key="7">
    <source>
        <dbReference type="EMBL" id="GCC17056.1"/>
    </source>
</evidence>
<dbReference type="Pfam" id="PF22705">
    <property type="entry name" value="C2-set_3"/>
    <property type="match status" value="1"/>
</dbReference>